<organism evidence="2 3">
    <name type="scientific">Haloarcula salinisoli</name>
    <dbReference type="NCBI Taxonomy" id="2487746"/>
    <lineage>
        <taxon>Archaea</taxon>
        <taxon>Methanobacteriati</taxon>
        <taxon>Methanobacteriota</taxon>
        <taxon>Stenosarchaea group</taxon>
        <taxon>Halobacteria</taxon>
        <taxon>Halobacteriales</taxon>
        <taxon>Haloarculaceae</taxon>
        <taxon>Haloarcula</taxon>
    </lineage>
</organism>
<keyword evidence="1" id="KW-0812">Transmembrane</keyword>
<feature type="transmembrane region" description="Helical" evidence="1">
    <location>
        <begin position="21"/>
        <end position="43"/>
    </location>
</feature>
<dbReference type="Pfam" id="PF13197">
    <property type="entry name" value="DUF4013"/>
    <property type="match status" value="1"/>
</dbReference>
<dbReference type="AlphaFoldDB" id="A0A8J7YDB9"/>
<keyword evidence="1" id="KW-1133">Transmembrane helix</keyword>
<evidence type="ECO:0000313" key="2">
    <source>
        <dbReference type="EMBL" id="MBX0303437.1"/>
    </source>
</evidence>
<dbReference type="InterPro" id="IPR025098">
    <property type="entry name" value="DUF4013"/>
</dbReference>
<comment type="caution">
    <text evidence="2">The sequence shown here is derived from an EMBL/GenBank/DDBJ whole genome shotgun (WGS) entry which is preliminary data.</text>
</comment>
<feature type="transmembrane region" description="Helical" evidence="1">
    <location>
        <begin position="168"/>
        <end position="194"/>
    </location>
</feature>
<sequence length="233" mass="23682">MFQEALNYPRNSDSAVKNVAIGGLLLFLSFLVVPTFFVLGYVVRTLRTVVNGNEEPPAFDEWGDLFVDGLKAFAIGLAYSLVPAVIAVVAVVTSGATLGVTGPGQGAGLAVALIALGALALLTVVSLVLAYVLPAAIVAWVRTDSLGAAFSPGELRVYAFSKTYATGWVVAVGISLLAGIVSGVLGAVFVGALLAPFITFYANVAGAHAIGSAVREMPAVEDGSEAPASQPAA</sequence>
<feature type="transmembrane region" description="Helical" evidence="1">
    <location>
        <begin position="72"/>
        <end position="96"/>
    </location>
</feature>
<feature type="transmembrane region" description="Helical" evidence="1">
    <location>
        <begin position="108"/>
        <end position="141"/>
    </location>
</feature>
<accession>A0A8J7YDB9</accession>
<evidence type="ECO:0000256" key="1">
    <source>
        <dbReference type="SAM" id="Phobius"/>
    </source>
</evidence>
<reference evidence="2" key="1">
    <citation type="submission" date="2021-06" db="EMBL/GenBank/DDBJ databases">
        <title>Halomicroarcula sp. F24A a new haloarchaeum isolated from saline soil.</title>
        <authorList>
            <person name="Duran-Viseras A."/>
            <person name="Sanchez-Porro C."/>
            <person name="Ventosa A."/>
        </authorList>
    </citation>
    <scope>NUCLEOTIDE SEQUENCE</scope>
    <source>
        <strain evidence="2">F24A</strain>
    </source>
</reference>
<keyword evidence="1" id="KW-0472">Membrane</keyword>
<protein>
    <submittedName>
        <fullName evidence="2">DUF4013 domain-containing protein</fullName>
    </submittedName>
</protein>
<evidence type="ECO:0000313" key="3">
    <source>
        <dbReference type="Proteomes" id="UP000783863"/>
    </source>
</evidence>
<gene>
    <name evidence="2" type="ORF">EGD98_07100</name>
</gene>
<dbReference type="RefSeq" id="WP_220587644.1">
    <property type="nucleotide sequence ID" value="NZ_RKLQ01000001.1"/>
</dbReference>
<name>A0A8J7YDB9_9EURY</name>
<proteinExistence type="predicted"/>
<dbReference type="EMBL" id="RKLQ01000001">
    <property type="protein sequence ID" value="MBX0303437.1"/>
    <property type="molecule type" value="Genomic_DNA"/>
</dbReference>
<dbReference type="Proteomes" id="UP000783863">
    <property type="component" value="Unassembled WGS sequence"/>
</dbReference>
<keyword evidence="3" id="KW-1185">Reference proteome</keyword>